<dbReference type="EMBL" id="JAUUTY010000002">
    <property type="protein sequence ID" value="KAK1679381.1"/>
    <property type="molecule type" value="Genomic_DNA"/>
</dbReference>
<evidence type="ECO:0000259" key="3">
    <source>
        <dbReference type="Pfam" id="PF00933"/>
    </source>
</evidence>
<keyword evidence="5" id="KW-1185">Reference proteome</keyword>
<evidence type="ECO:0000256" key="1">
    <source>
        <dbReference type="ARBA" id="ARBA00022801"/>
    </source>
</evidence>
<dbReference type="InterPro" id="IPR036962">
    <property type="entry name" value="Glyco_hydro_3_N_sf"/>
</dbReference>
<proteinExistence type="predicted"/>
<dbReference type="AlphaFoldDB" id="A0AAD8WUR4"/>
<dbReference type="SUPFAM" id="SSF51445">
    <property type="entry name" value="(Trans)glycosidases"/>
    <property type="match status" value="1"/>
</dbReference>
<dbReference type="InterPro" id="IPR017853">
    <property type="entry name" value="GH"/>
</dbReference>
<organism evidence="4 5">
    <name type="scientific">Lolium multiflorum</name>
    <name type="common">Italian ryegrass</name>
    <name type="synonym">Lolium perenne subsp. multiflorum</name>
    <dbReference type="NCBI Taxonomy" id="4521"/>
    <lineage>
        <taxon>Eukaryota</taxon>
        <taxon>Viridiplantae</taxon>
        <taxon>Streptophyta</taxon>
        <taxon>Embryophyta</taxon>
        <taxon>Tracheophyta</taxon>
        <taxon>Spermatophyta</taxon>
        <taxon>Magnoliopsida</taxon>
        <taxon>Liliopsida</taxon>
        <taxon>Poales</taxon>
        <taxon>Poaceae</taxon>
        <taxon>BOP clade</taxon>
        <taxon>Pooideae</taxon>
        <taxon>Poodae</taxon>
        <taxon>Poeae</taxon>
        <taxon>Poeae Chloroplast Group 2 (Poeae type)</taxon>
        <taxon>Loliodinae</taxon>
        <taxon>Loliinae</taxon>
        <taxon>Lolium</taxon>
    </lineage>
</organism>
<dbReference type="Proteomes" id="UP001231189">
    <property type="component" value="Unassembled WGS sequence"/>
</dbReference>
<name>A0AAD8WUR4_LOLMU</name>
<evidence type="ECO:0000313" key="4">
    <source>
        <dbReference type="EMBL" id="KAK1679381.1"/>
    </source>
</evidence>
<dbReference type="InterPro" id="IPR044993">
    <property type="entry name" value="BXL"/>
</dbReference>
<dbReference type="GO" id="GO:0046556">
    <property type="term" value="F:alpha-L-arabinofuranosidase activity"/>
    <property type="evidence" value="ECO:0007669"/>
    <property type="project" value="TreeGrafter"/>
</dbReference>
<dbReference type="PANTHER" id="PTHR42721">
    <property type="entry name" value="SUGAR HYDROLASE-RELATED"/>
    <property type="match status" value="1"/>
</dbReference>
<reference evidence="4" key="1">
    <citation type="submission" date="2023-07" db="EMBL/GenBank/DDBJ databases">
        <title>A chromosome-level genome assembly of Lolium multiflorum.</title>
        <authorList>
            <person name="Chen Y."/>
            <person name="Copetti D."/>
            <person name="Kolliker R."/>
            <person name="Studer B."/>
        </authorList>
    </citation>
    <scope>NUCLEOTIDE SEQUENCE</scope>
    <source>
        <strain evidence="4">02402/16</strain>
        <tissue evidence="4">Leaf</tissue>
    </source>
</reference>
<dbReference type="GO" id="GO:0045493">
    <property type="term" value="P:xylan catabolic process"/>
    <property type="evidence" value="ECO:0007669"/>
    <property type="project" value="InterPro"/>
</dbReference>
<dbReference type="Pfam" id="PF00933">
    <property type="entry name" value="Glyco_hydro_3"/>
    <property type="match status" value="1"/>
</dbReference>
<keyword evidence="1" id="KW-0378">Hydrolase</keyword>
<sequence length="310" mass="34517">MSSGGDGGDDGGDDDDGDGDDVQLDDGDDGVDFPSRRNFPADLSPPESSFSRCSPPRRGGCNSSRVHDVFHVSQLKRCFKDPIRGVDHETLDLQEDLTYQEHPVRILDEAERKTRHQSIKFLKVQWSNHSSKKQPGNEKIVYDLSTLPSFLKSRNLEDEILASGLKNPGVDTFNVPFRSCVVDGRAASVMCSYKHVNGMTTYADESFLHGTICGKWQLEGYIVSDCDSVDVFFRDQHYTRTHEDAVAATLRAGLDLNCGPFLVQFLMVSCNDGLNPMQAADEVVEQGWRRWILASHRARNEETSAAQQPS</sequence>
<feature type="domain" description="Glycoside hydrolase family 3 N-terminal" evidence="3">
    <location>
        <begin position="174"/>
        <end position="257"/>
    </location>
</feature>
<dbReference type="InterPro" id="IPR001764">
    <property type="entry name" value="Glyco_hydro_3_N"/>
</dbReference>
<dbReference type="Gene3D" id="3.20.20.300">
    <property type="entry name" value="Glycoside hydrolase, family 3, N-terminal domain"/>
    <property type="match status" value="1"/>
</dbReference>
<protein>
    <recommendedName>
        <fullName evidence="3">Glycoside hydrolase family 3 N-terminal domain-containing protein</fullName>
    </recommendedName>
</protein>
<comment type="caution">
    <text evidence="4">The sequence shown here is derived from an EMBL/GenBank/DDBJ whole genome shotgun (WGS) entry which is preliminary data.</text>
</comment>
<gene>
    <name evidence="4" type="ORF">QYE76_040229</name>
</gene>
<dbReference type="PANTHER" id="PTHR42721:SF45">
    <property type="entry name" value="BETA-D-XYLOSIDASE 2-RELATED"/>
    <property type="match status" value="1"/>
</dbReference>
<feature type="region of interest" description="Disordered" evidence="2">
    <location>
        <begin position="1"/>
        <end position="64"/>
    </location>
</feature>
<dbReference type="GO" id="GO:0031222">
    <property type="term" value="P:arabinan catabolic process"/>
    <property type="evidence" value="ECO:0007669"/>
    <property type="project" value="TreeGrafter"/>
</dbReference>
<evidence type="ECO:0000313" key="5">
    <source>
        <dbReference type="Proteomes" id="UP001231189"/>
    </source>
</evidence>
<dbReference type="GO" id="GO:0009044">
    <property type="term" value="F:xylan 1,4-beta-xylosidase activity"/>
    <property type="evidence" value="ECO:0007669"/>
    <property type="project" value="InterPro"/>
</dbReference>
<evidence type="ECO:0000256" key="2">
    <source>
        <dbReference type="SAM" id="MobiDB-lite"/>
    </source>
</evidence>
<accession>A0AAD8WUR4</accession>
<feature type="compositionally biased region" description="Acidic residues" evidence="2">
    <location>
        <begin position="7"/>
        <end position="31"/>
    </location>
</feature>